<dbReference type="SUPFAM" id="SSF55073">
    <property type="entry name" value="Nucleotide cyclase"/>
    <property type="match status" value="1"/>
</dbReference>
<dbReference type="EMBL" id="JBHSOG010000094">
    <property type="protein sequence ID" value="MFC5771319.1"/>
    <property type="molecule type" value="Genomic_DNA"/>
</dbReference>
<dbReference type="InterPro" id="IPR052155">
    <property type="entry name" value="Biofilm_reg_signaling"/>
</dbReference>
<dbReference type="Gene3D" id="3.30.450.20">
    <property type="entry name" value="PAS domain"/>
    <property type="match status" value="2"/>
</dbReference>
<reference evidence="7" key="1">
    <citation type="journal article" date="2019" name="Int. J. Syst. Evol. Microbiol.">
        <title>The Global Catalogue of Microorganisms (GCM) 10K type strain sequencing project: providing services to taxonomists for standard genome sequencing and annotation.</title>
        <authorList>
            <consortium name="The Broad Institute Genomics Platform"/>
            <consortium name="The Broad Institute Genome Sequencing Center for Infectious Disease"/>
            <person name="Wu L."/>
            <person name="Ma J."/>
        </authorList>
    </citation>
    <scope>NUCLEOTIDE SEQUENCE [LARGE SCALE GENOMIC DNA]</scope>
    <source>
        <strain evidence="7">SHR3</strain>
    </source>
</reference>
<evidence type="ECO:0000259" key="4">
    <source>
        <dbReference type="PROSITE" id="PS50883"/>
    </source>
</evidence>
<dbReference type="CDD" id="cd01949">
    <property type="entry name" value="GGDEF"/>
    <property type="match status" value="1"/>
</dbReference>
<organism evidence="6 7">
    <name type="scientific">Thauera sinica</name>
    <dbReference type="NCBI Taxonomy" id="2665146"/>
    <lineage>
        <taxon>Bacteria</taxon>
        <taxon>Pseudomonadati</taxon>
        <taxon>Pseudomonadota</taxon>
        <taxon>Betaproteobacteria</taxon>
        <taxon>Rhodocyclales</taxon>
        <taxon>Zoogloeaceae</taxon>
        <taxon>Thauera</taxon>
    </lineage>
</organism>
<dbReference type="InterPro" id="IPR000014">
    <property type="entry name" value="PAS"/>
</dbReference>
<dbReference type="InterPro" id="IPR013655">
    <property type="entry name" value="PAS_fold_3"/>
</dbReference>
<dbReference type="CDD" id="cd00130">
    <property type="entry name" value="PAS"/>
    <property type="match status" value="2"/>
</dbReference>
<feature type="region of interest" description="Disordered" evidence="1">
    <location>
        <begin position="1"/>
        <end position="31"/>
    </location>
</feature>
<dbReference type="PANTHER" id="PTHR44757">
    <property type="entry name" value="DIGUANYLATE CYCLASE DGCP"/>
    <property type="match status" value="1"/>
</dbReference>
<name>A0ABW1AW36_9RHOO</name>
<feature type="domain" description="PAC" evidence="3">
    <location>
        <begin position="763"/>
        <end position="815"/>
    </location>
</feature>
<accession>A0ABW1AW36</accession>
<dbReference type="Pfam" id="PF13185">
    <property type="entry name" value="GAF_2"/>
    <property type="match status" value="1"/>
</dbReference>
<dbReference type="NCBIfam" id="TIGR00254">
    <property type="entry name" value="GGDEF"/>
    <property type="match status" value="1"/>
</dbReference>
<dbReference type="Gene3D" id="3.30.70.270">
    <property type="match status" value="1"/>
</dbReference>
<feature type="domain" description="EAL" evidence="4">
    <location>
        <begin position="990"/>
        <end position="1244"/>
    </location>
</feature>
<feature type="domain" description="PAS" evidence="2">
    <location>
        <begin position="689"/>
        <end position="759"/>
    </location>
</feature>
<dbReference type="Gene3D" id="3.30.450.40">
    <property type="match status" value="2"/>
</dbReference>
<feature type="domain" description="GGDEF" evidence="5">
    <location>
        <begin position="847"/>
        <end position="981"/>
    </location>
</feature>
<evidence type="ECO:0000259" key="3">
    <source>
        <dbReference type="PROSITE" id="PS50113"/>
    </source>
</evidence>
<dbReference type="Pfam" id="PF00563">
    <property type="entry name" value="EAL"/>
    <property type="match status" value="1"/>
</dbReference>
<dbReference type="SMART" id="SM00091">
    <property type="entry name" value="PAS"/>
    <property type="match status" value="2"/>
</dbReference>
<evidence type="ECO:0000313" key="7">
    <source>
        <dbReference type="Proteomes" id="UP001595974"/>
    </source>
</evidence>
<evidence type="ECO:0000259" key="5">
    <source>
        <dbReference type="PROSITE" id="PS50887"/>
    </source>
</evidence>
<dbReference type="InterPro" id="IPR000160">
    <property type="entry name" value="GGDEF_dom"/>
</dbReference>
<dbReference type="Pfam" id="PF00990">
    <property type="entry name" value="GGDEF"/>
    <property type="match status" value="1"/>
</dbReference>
<dbReference type="PROSITE" id="PS50883">
    <property type="entry name" value="EAL"/>
    <property type="match status" value="1"/>
</dbReference>
<dbReference type="PROSITE" id="PS50887">
    <property type="entry name" value="GGDEF"/>
    <property type="match status" value="1"/>
</dbReference>
<dbReference type="InterPro" id="IPR043128">
    <property type="entry name" value="Rev_trsase/Diguanyl_cyclase"/>
</dbReference>
<dbReference type="InterPro" id="IPR035965">
    <property type="entry name" value="PAS-like_dom_sf"/>
</dbReference>
<dbReference type="Proteomes" id="UP001595974">
    <property type="component" value="Unassembled WGS sequence"/>
</dbReference>
<dbReference type="SMART" id="SM00086">
    <property type="entry name" value="PAC"/>
    <property type="match status" value="2"/>
</dbReference>
<dbReference type="PROSITE" id="PS50112">
    <property type="entry name" value="PAS"/>
    <property type="match status" value="1"/>
</dbReference>
<dbReference type="InterPro" id="IPR035919">
    <property type="entry name" value="EAL_sf"/>
</dbReference>
<dbReference type="SMART" id="SM00267">
    <property type="entry name" value="GGDEF"/>
    <property type="match status" value="1"/>
</dbReference>
<evidence type="ECO:0000259" key="2">
    <source>
        <dbReference type="PROSITE" id="PS50112"/>
    </source>
</evidence>
<protein>
    <submittedName>
        <fullName evidence="6">EAL domain-containing protein</fullName>
    </submittedName>
</protein>
<evidence type="ECO:0000313" key="6">
    <source>
        <dbReference type="EMBL" id="MFC5771319.1"/>
    </source>
</evidence>
<dbReference type="InterPro" id="IPR013767">
    <property type="entry name" value="PAS_fold"/>
</dbReference>
<dbReference type="PROSITE" id="PS50113">
    <property type="entry name" value="PAC"/>
    <property type="match status" value="2"/>
</dbReference>
<comment type="caution">
    <text evidence="6">The sequence shown here is derived from an EMBL/GenBank/DDBJ whole genome shotgun (WGS) entry which is preliminary data.</text>
</comment>
<dbReference type="NCBIfam" id="TIGR00229">
    <property type="entry name" value="sensory_box"/>
    <property type="match status" value="2"/>
</dbReference>
<dbReference type="InterPro" id="IPR029016">
    <property type="entry name" value="GAF-like_dom_sf"/>
</dbReference>
<sequence length="1367" mass="150894">MSHIARKSKKSKNIVTRPVRRGWRPDPARGQSSRIVRLEKRAQRQATMLSVLSRFQRGFLIGSDGYEPFEQMIGHLLELTDSEYGFIADVLYDEAGQPYLRMHGLSNIGWCDETRAAYERLRSGRFEFRNLDTLFGEVVRTARPVISNDPSGDPRSGGLPPGHPLLCSFLGLPLFHAGQSIGVVGLANAPQGYTENLVGELEPMLATCGNMIVALRLEAERNQAQLALQESEQHFRTLANSASALIRTSGTGMSGTYFNEPWLRFTGRTLGQELGDGWMQGVHPDDARRCAGIYASAFARREPFRMEYRLRHADGGYRWISDEGSPVCDSAGAFSGYIGHCIDVTDRKRIEMALDALAARYALLSGVAFYEAVSRHLAEALELDIAFVGQIRPGAEVVDVRGGWQDGAAMLPISYPLAGTPCAEVLGRQPCIHPRNVAQRFSSDRMLAELGIEAYCGTPLVDKEGRSIGLIAGLKRTPIGDEQAVQSLMDIFDDRVSAELQRERSEMALNRRIMFERLVSQIAAELIPASPEELDPLIDRALSLIGSFAEADRAYVFQVSDDGLYVSNTHEWCAPGIQSQKDSLQGIPFDDQMLFCRTIRRLEVVDFPSVAGLPAEAVLDRELLGAQSIQSVLAVPMVAGKGVIGFIGLDAVHAPRNWSDEEKTLLALTGNAFTGVLERKRADDTLRASEARYRSVVEGVKEVIFQIDRQRRWVFLNRAWLDITGHPVERALGCPCSDYVHPEDRAQHLEMFDALHRREADSLTQAVRYQRIGGSFRWVEVNARAVTDAAGAVIGFSGTLNDITIQKEHEAQLEYIAHYDALTGLPNRVLLQDRLQRSMAQSRRRGTRLAVAYIDLDGFKAVNDRHGHQAGDQLLTTVAARMKAVLREGDSISRLGGDEFVAVLIDLEDTDSCLLLVQRLLSAVAQSVRVAGHDLNVSASIGLTLYPQGEEVDADQLLRQADLAMYEAKLAGKNRHHIFDTAHDRSQRSRHESLGRIRQALDQGEFALFYQPKVNMRTGVLVGAEALIRWNHPQQGLLEPAAFLPTVADHPLAVDLGNWVIGQALAQIVRWKAQGIDVPVSVNISARHLHSPDFMLMLQSALAAHPHLSPGSLELEVLETSALESMTQVTRIVEACAAIGVSFALDDFGTGYSSLAYLKRLPAARLKIDQLFVRNMLDDPEDLAILEAVLGLARAFRREVTAEGVESEAHGRLLLQLGCDVAQGFGIALPMPATELVRWAFSWSPPASWRRQRVLAREDMALLYSEVEHRALLRQLVTAVASGMPFDGAGAPHDCSLHRWFDAAGDGARADTAVGLLRQHHARFHEGVDAVRRCSGPAEPDAAALLDELRSRLDDLLLHSQLMRERG</sequence>
<dbReference type="InterPro" id="IPR000700">
    <property type="entry name" value="PAS-assoc_C"/>
</dbReference>
<dbReference type="PANTHER" id="PTHR44757:SF2">
    <property type="entry name" value="BIOFILM ARCHITECTURE MAINTENANCE PROTEIN MBAA"/>
    <property type="match status" value="1"/>
</dbReference>
<dbReference type="Pfam" id="PF00989">
    <property type="entry name" value="PAS"/>
    <property type="match status" value="1"/>
</dbReference>
<dbReference type="Pfam" id="PF08447">
    <property type="entry name" value="PAS_3"/>
    <property type="match status" value="1"/>
</dbReference>
<dbReference type="SMART" id="SM00052">
    <property type="entry name" value="EAL"/>
    <property type="match status" value="1"/>
</dbReference>
<dbReference type="SUPFAM" id="SSF141868">
    <property type="entry name" value="EAL domain-like"/>
    <property type="match status" value="1"/>
</dbReference>
<dbReference type="SUPFAM" id="SSF55785">
    <property type="entry name" value="PYP-like sensor domain (PAS domain)"/>
    <property type="match status" value="2"/>
</dbReference>
<proteinExistence type="predicted"/>
<dbReference type="SUPFAM" id="SSF55781">
    <property type="entry name" value="GAF domain-like"/>
    <property type="match status" value="3"/>
</dbReference>
<dbReference type="Pfam" id="PF01590">
    <property type="entry name" value="GAF"/>
    <property type="match status" value="2"/>
</dbReference>
<keyword evidence="7" id="KW-1185">Reference proteome</keyword>
<dbReference type="Gene3D" id="3.20.20.450">
    <property type="entry name" value="EAL domain"/>
    <property type="match status" value="1"/>
</dbReference>
<dbReference type="InterPro" id="IPR029787">
    <property type="entry name" value="Nucleotide_cyclase"/>
</dbReference>
<evidence type="ECO:0000256" key="1">
    <source>
        <dbReference type="SAM" id="MobiDB-lite"/>
    </source>
</evidence>
<dbReference type="InterPro" id="IPR001610">
    <property type="entry name" value="PAC"/>
</dbReference>
<gene>
    <name evidence="6" type="ORF">ACFPTN_18215</name>
</gene>
<feature type="domain" description="PAC" evidence="3">
    <location>
        <begin position="304"/>
        <end position="356"/>
    </location>
</feature>
<dbReference type="InterPro" id="IPR001633">
    <property type="entry name" value="EAL_dom"/>
</dbReference>
<dbReference type="InterPro" id="IPR003018">
    <property type="entry name" value="GAF"/>
</dbReference>
<dbReference type="CDD" id="cd01948">
    <property type="entry name" value="EAL"/>
    <property type="match status" value="1"/>
</dbReference>
<dbReference type="SMART" id="SM00065">
    <property type="entry name" value="GAF"/>
    <property type="match status" value="3"/>
</dbReference>
<feature type="compositionally biased region" description="Basic residues" evidence="1">
    <location>
        <begin position="1"/>
        <end position="22"/>
    </location>
</feature>
<dbReference type="RefSeq" id="WP_232516629.1">
    <property type="nucleotide sequence ID" value="NZ_JBHSOG010000094.1"/>
</dbReference>